<evidence type="ECO:0000313" key="1">
    <source>
        <dbReference type="EMBL" id="AFK47670.1"/>
    </source>
</evidence>
<protein>
    <submittedName>
        <fullName evidence="1">Uncharacterized protein</fullName>
    </submittedName>
</protein>
<dbReference type="AlphaFoldDB" id="I3T578"/>
<organism evidence="1">
    <name type="scientific">Medicago truncatula</name>
    <name type="common">Barrel medic</name>
    <name type="synonym">Medicago tribuloides</name>
    <dbReference type="NCBI Taxonomy" id="3880"/>
    <lineage>
        <taxon>Eukaryota</taxon>
        <taxon>Viridiplantae</taxon>
        <taxon>Streptophyta</taxon>
        <taxon>Embryophyta</taxon>
        <taxon>Tracheophyta</taxon>
        <taxon>Spermatophyta</taxon>
        <taxon>Magnoliopsida</taxon>
        <taxon>eudicotyledons</taxon>
        <taxon>Gunneridae</taxon>
        <taxon>Pentapetalae</taxon>
        <taxon>rosids</taxon>
        <taxon>fabids</taxon>
        <taxon>Fabales</taxon>
        <taxon>Fabaceae</taxon>
        <taxon>Papilionoideae</taxon>
        <taxon>50 kb inversion clade</taxon>
        <taxon>NPAAA clade</taxon>
        <taxon>Hologalegina</taxon>
        <taxon>IRL clade</taxon>
        <taxon>Trifolieae</taxon>
        <taxon>Medicago</taxon>
    </lineage>
</organism>
<dbReference type="EMBL" id="BT147876">
    <property type="protein sequence ID" value="AFK47670.1"/>
    <property type="molecule type" value="mRNA"/>
</dbReference>
<proteinExistence type="evidence at transcript level"/>
<sequence>MLQRQLMAAILPRGSQIKPRSLGLVVVKRILCLR</sequence>
<reference evidence="1" key="1">
    <citation type="submission" date="2012-05" db="EMBL/GenBank/DDBJ databases">
        <authorList>
            <person name="Krishnakumar V."/>
            <person name="Cheung F."/>
            <person name="Xiao Y."/>
            <person name="Chan A."/>
            <person name="Moskal W.A."/>
            <person name="Town C.D."/>
        </authorList>
    </citation>
    <scope>NUCLEOTIDE SEQUENCE</scope>
</reference>
<name>I3T578_MEDTR</name>
<accession>I3T578</accession>